<dbReference type="InterPro" id="IPR001568">
    <property type="entry name" value="RNase_T2-like"/>
</dbReference>
<keyword evidence="2" id="KW-0540">Nuclease</keyword>
<dbReference type="GO" id="GO:0016787">
    <property type="term" value="F:hydrolase activity"/>
    <property type="evidence" value="ECO:0007669"/>
    <property type="project" value="UniProtKB-KW"/>
</dbReference>
<evidence type="ECO:0000256" key="5">
    <source>
        <dbReference type="ARBA" id="ARBA00023157"/>
    </source>
</evidence>
<accession>A0A438H9F0</accession>
<keyword evidence="5" id="KW-1015">Disulfide bond</keyword>
<organism evidence="9 10">
    <name type="scientific">Vitis vinifera</name>
    <name type="common">Grape</name>
    <dbReference type="NCBI Taxonomy" id="29760"/>
    <lineage>
        <taxon>Eukaryota</taxon>
        <taxon>Viridiplantae</taxon>
        <taxon>Streptophyta</taxon>
        <taxon>Embryophyta</taxon>
        <taxon>Tracheophyta</taxon>
        <taxon>Spermatophyta</taxon>
        <taxon>Magnoliopsida</taxon>
        <taxon>eudicotyledons</taxon>
        <taxon>Gunneridae</taxon>
        <taxon>Pentapetalae</taxon>
        <taxon>rosids</taxon>
        <taxon>Vitales</taxon>
        <taxon>Vitaceae</taxon>
        <taxon>Viteae</taxon>
        <taxon>Vitis</taxon>
    </lineage>
</organism>
<dbReference type="PANTHER" id="PTHR11240">
    <property type="entry name" value="RIBONUCLEASE T2"/>
    <property type="match status" value="1"/>
</dbReference>
<keyword evidence="4" id="KW-0378">Hydrolase</keyword>
<dbReference type="EMBL" id="QGNW01000259">
    <property type="protein sequence ID" value="RVW80961.1"/>
    <property type="molecule type" value="Genomic_DNA"/>
</dbReference>
<sequence>MSKKLQLLLGSVLAVALAIYVYPTQKGQHYRIFNLMEQRPETLSAKPKQNYSFFYLVQQWPKTYCFNNTDCPDNIPNYFTIHGLWPQPKNAREGFLIYCCKTYWHSDCEFKPIQSSFVGQAFLCKLEKAWPSLNKSQNNESFWRYQWNKHGTCSLPNVSQDLYFRRAVSLYNQYNLSKIILRPQVIRTCLEFQTITILMQSPKITKDIKNATRVKALITCGGSKNIPDDYLHEITLCVNGDAKKFRKCPARRDKCKFDHVIIPR</sequence>
<keyword evidence="3" id="KW-0255">Endonuclease</keyword>
<dbReference type="InterPro" id="IPR033697">
    <property type="entry name" value="Ribonuclease_T2_eukaryotic"/>
</dbReference>
<proteinExistence type="inferred from homology"/>
<evidence type="ECO:0000256" key="4">
    <source>
        <dbReference type="ARBA" id="ARBA00022801"/>
    </source>
</evidence>
<dbReference type="Pfam" id="PF00445">
    <property type="entry name" value="Ribonuclease_T2"/>
    <property type="match status" value="1"/>
</dbReference>
<dbReference type="GO" id="GO:0003723">
    <property type="term" value="F:RNA binding"/>
    <property type="evidence" value="ECO:0007669"/>
    <property type="project" value="InterPro"/>
</dbReference>
<name>A0A438H9F0_VITVI</name>
<dbReference type="InterPro" id="IPR018188">
    <property type="entry name" value="RNase_T2_His_AS_1"/>
</dbReference>
<dbReference type="PANTHER" id="PTHR11240:SF75">
    <property type="entry name" value="RIBONUCLEASE 3"/>
    <property type="match status" value="1"/>
</dbReference>
<evidence type="ECO:0000256" key="2">
    <source>
        <dbReference type="ARBA" id="ARBA00022722"/>
    </source>
</evidence>
<feature type="signal peptide" evidence="8">
    <location>
        <begin position="1"/>
        <end position="18"/>
    </location>
</feature>
<keyword evidence="8" id="KW-0732">Signal</keyword>
<dbReference type="InterPro" id="IPR033130">
    <property type="entry name" value="RNase_T2_His_AS_2"/>
</dbReference>
<dbReference type="GO" id="GO:0033897">
    <property type="term" value="F:ribonuclease T2 activity"/>
    <property type="evidence" value="ECO:0007669"/>
    <property type="project" value="InterPro"/>
</dbReference>
<evidence type="ECO:0000313" key="9">
    <source>
        <dbReference type="EMBL" id="RVW80961.1"/>
    </source>
</evidence>
<protein>
    <submittedName>
        <fullName evidence="9">Ribonuclease 1</fullName>
    </submittedName>
</protein>
<evidence type="ECO:0000256" key="8">
    <source>
        <dbReference type="SAM" id="SignalP"/>
    </source>
</evidence>
<evidence type="ECO:0000256" key="1">
    <source>
        <dbReference type="ARBA" id="ARBA00007469"/>
    </source>
</evidence>
<dbReference type="Gene3D" id="3.90.730.10">
    <property type="entry name" value="Ribonuclease T2-like"/>
    <property type="match status" value="1"/>
</dbReference>
<dbReference type="PROSITE" id="PS00531">
    <property type="entry name" value="RNASE_T2_2"/>
    <property type="match status" value="1"/>
</dbReference>
<evidence type="ECO:0000256" key="3">
    <source>
        <dbReference type="ARBA" id="ARBA00022759"/>
    </source>
</evidence>
<comment type="similarity">
    <text evidence="1 7">Belongs to the RNase T2 family.</text>
</comment>
<comment type="caution">
    <text evidence="9">The sequence shown here is derived from an EMBL/GenBank/DDBJ whole genome shotgun (WGS) entry which is preliminary data.</text>
</comment>
<reference evidence="9 10" key="1">
    <citation type="journal article" date="2018" name="PLoS Genet.">
        <title>Population sequencing reveals clonal diversity and ancestral inbreeding in the grapevine cultivar Chardonnay.</title>
        <authorList>
            <person name="Roach M.J."/>
            <person name="Johnson D.L."/>
            <person name="Bohlmann J."/>
            <person name="van Vuuren H.J."/>
            <person name="Jones S.J."/>
            <person name="Pretorius I.S."/>
            <person name="Schmidt S.A."/>
            <person name="Borneman A.R."/>
        </authorList>
    </citation>
    <scope>NUCLEOTIDE SEQUENCE [LARGE SCALE GENOMIC DNA]</scope>
    <source>
        <strain evidence="10">cv. Chardonnay</strain>
        <tissue evidence="9">Leaf</tissue>
    </source>
</reference>
<gene>
    <name evidence="9" type="primary">RNS1</name>
    <name evidence="9" type="ORF">CK203_037278</name>
</gene>
<dbReference type="CDD" id="cd01061">
    <property type="entry name" value="RNase_T2_euk"/>
    <property type="match status" value="1"/>
</dbReference>
<dbReference type="InterPro" id="IPR036430">
    <property type="entry name" value="RNase_T2-like_sf"/>
</dbReference>
<feature type="chain" id="PRO_5019098065" evidence="8">
    <location>
        <begin position="19"/>
        <end position="264"/>
    </location>
</feature>
<dbReference type="PROSITE" id="PS00530">
    <property type="entry name" value="RNASE_T2_1"/>
    <property type="match status" value="1"/>
</dbReference>
<dbReference type="AlphaFoldDB" id="A0A438H9F0"/>
<dbReference type="Proteomes" id="UP000288805">
    <property type="component" value="Unassembled WGS sequence"/>
</dbReference>
<evidence type="ECO:0000256" key="6">
    <source>
        <dbReference type="ARBA" id="ARBA00023239"/>
    </source>
</evidence>
<evidence type="ECO:0000256" key="7">
    <source>
        <dbReference type="RuleBase" id="RU004328"/>
    </source>
</evidence>
<dbReference type="SUPFAM" id="SSF55895">
    <property type="entry name" value="Ribonuclease Rh-like"/>
    <property type="match status" value="1"/>
</dbReference>
<evidence type="ECO:0000313" key="10">
    <source>
        <dbReference type="Proteomes" id="UP000288805"/>
    </source>
</evidence>
<keyword evidence="6" id="KW-0456">Lyase</keyword>